<organism evidence="3 4">
    <name type="scientific">Pontibacter virosus</name>
    <dbReference type="NCBI Taxonomy" id="1765052"/>
    <lineage>
        <taxon>Bacteria</taxon>
        <taxon>Pseudomonadati</taxon>
        <taxon>Bacteroidota</taxon>
        <taxon>Cytophagia</taxon>
        <taxon>Cytophagales</taxon>
        <taxon>Hymenobacteraceae</taxon>
        <taxon>Pontibacter</taxon>
    </lineage>
</organism>
<dbReference type="PROSITE" id="PS50005">
    <property type="entry name" value="TPR"/>
    <property type="match status" value="1"/>
</dbReference>
<feature type="compositionally biased region" description="Polar residues" evidence="2">
    <location>
        <begin position="270"/>
        <end position="283"/>
    </location>
</feature>
<feature type="compositionally biased region" description="Basic and acidic residues" evidence="2">
    <location>
        <begin position="312"/>
        <end position="321"/>
    </location>
</feature>
<feature type="compositionally biased region" description="Basic and acidic residues" evidence="2">
    <location>
        <begin position="250"/>
        <end position="260"/>
    </location>
</feature>
<keyword evidence="4" id="KW-1185">Reference proteome</keyword>
<evidence type="ECO:0000313" key="4">
    <source>
        <dbReference type="Proteomes" id="UP000245466"/>
    </source>
</evidence>
<sequence length="321" mass="36393">MKALVAAILFIGFLSGGLRSISLMNEHVDLAAAAYKRGDYIEAVASYEYLLEDLEVRDDQVRLNLGHAYFRLGELQKAQQQYTLLANHAARHIKAVSLLQLGAISAQNKKYKQALTYFRQTLIAEPGNQSARYNYELIKKLLEERPELGKDDEEDEDLPADQQAAQDQPKPQQKQDEDEQVEQPRKNPDNEGDQEAEVDKPEQNDHGQQQEQGGAGQEQNGKENGKQSEKPEISGRAPGDTQGMNPESNFDPKRPERSRSAEPLSDAEQRAQTRNNRLQQHNINPEKARLMLEAMRSAEQQYIQQLPKKATRKPDPTKPDW</sequence>
<dbReference type="AlphaFoldDB" id="A0A2U1AR11"/>
<dbReference type="OrthoDB" id="597471at2"/>
<dbReference type="Gene3D" id="1.25.40.10">
    <property type="entry name" value="Tetratricopeptide repeat domain"/>
    <property type="match status" value="1"/>
</dbReference>
<dbReference type="SUPFAM" id="SSF48452">
    <property type="entry name" value="TPR-like"/>
    <property type="match status" value="1"/>
</dbReference>
<dbReference type="RefSeq" id="WP_116544638.1">
    <property type="nucleotide sequence ID" value="NZ_QEKI01000014.1"/>
</dbReference>
<evidence type="ECO:0000313" key="3">
    <source>
        <dbReference type="EMBL" id="PVY38854.1"/>
    </source>
</evidence>
<keyword evidence="1" id="KW-0802">TPR repeat</keyword>
<name>A0A2U1AR11_9BACT</name>
<reference evidence="3 4" key="1">
    <citation type="submission" date="2018-04" db="EMBL/GenBank/DDBJ databases">
        <title>Genomic Encyclopedia of Type Strains, Phase IV (KMG-IV): sequencing the most valuable type-strain genomes for metagenomic binning, comparative biology and taxonomic classification.</title>
        <authorList>
            <person name="Goeker M."/>
        </authorList>
    </citation>
    <scope>NUCLEOTIDE SEQUENCE [LARGE SCALE GENOMIC DNA]</scope>
    <source>
        <strain evidence="3 4">DSM 100231</strain>
    </source>
</reference>
<feature type="repeat" description="TPR" evidence="1">
    <location>
        <begin position="95"/>
        <end position="128"/>
    </location>
</feature>
<protein>
    <submittedName>
        <fullName evidence="3">Uncharacterized protein</fullName>
    </submittedName>
</protein>
<accession>A0A2U1AR11</accession>
<proteinExistence type="predicted"/>
<feature type="compositionally biased region" description="Acidic residues" evidence="2">
    <location>
        <begin position="150"/>
        <end position="159"/>
    </location>
</feature>
<evidence type="ECO:0000256" key="1">
    <source>
        <dbReference type="PROSITE-ProRule" id="PRU00339"/>
    </source>
</evidence>
<dbReference type="InterPro" id="IPR011990">
    <property type="entry name" value="TPR-like_helical_dom_sf"/>
</dbReference>
<feature type="region of interest" description="Disordered" evidence="2">
    <location>
        <begin position="149"/>
        <end position="321"/>
    </location>
</feature>
<feature type="compositionally biased region" description="Basic and acidic residues" evidence="2">
    <location>
        <begin position="220"/>
        <end position="233"/>
    </location>
</feature>
<dbReference type="EMBL" id="QEKI01000014">
    <property type="protein sequence ID" value="PVY38854.1"/>
    <property type="molecule type" value="Genomic_DNA"/>
</dbReference>
<dbReference type="InterPro" id="IPR019734">
    <property type="entry name" value="TPR_rpt"/>
</dbReference>
<feature type="compositionally biased region" description="Low complexity" evidence="2">
    <location>
        <begin position="160"/>
        <end position="172"/>
    </location>
</feature>
<dbReference type="Proteomes" id="UP000245466">
    <property type="component" value="Unassembled WGS sequence"/>
</dbReference>
<comment type="caution">
    <text evidence="3">The sequence shown here is derived from an EMBL/GenBank/DDBJ whole genome shotgun (WGS) entry which is preliminary data.</text>
</comment>
<dbReference type="SMART" id="SM00028">
    <property type="entry name" value="TPR"/>
    <property type="match status" value="2"/>
</dbReference>
<gene>
    <name evidence="3" type="ORF">C8E01_11419</name>
</gene>
<evidence type="ECO:0000256" key="2">
    <source>
        <dbReference type="SAM" id="MobiDB-lite"/>
    </source>
</evidence>